<evidence type="ECO:0000313" key="3">
    <source>
        <dbReference type="Proteomes" id="UP000000849"/>
    </source>
</evidence>
<proteinExistence type="predicted"/>
<reference evidence="2 3" key="1">
    <citation type="journal article" date="2010" name="Stand. Genomic Sci.">
        <title>Complete genome sequence of Cellulomonas flavigena type strain (134).</title>
        <authorList>
            <person name="Abt B."/>
            <person name="Foster B."/>
            <person name="Lapidus A."/>
            <person name="Clum A."/>
            <person name="Sun H."/>
            <person name="Pukall R."/>
            <person name="Lucas S."/>
            <person name="Glavina Del Rio T."/>
            <person name="Nolan M."/>
            <person name="Tice H."/>
            <person name="Cheng J.F."/>
            <person name="Pitluck S."/>
            <person name="Liolios K."/>
            <person name="Ivanova N."/>
            <person name="Mavromatis K."/>
            <person name="Ovchinnikova G."/>
            <person name="Pati A."/>
            <person name="Goodwin L."/>
            <person name="Chen A."/>
            <person name="Palaniappan K."/>
            <person name="Land M."/>
            <person name="Hauser L."/>
            <person name="Chang Y.J."/>
            <person name="Jeffries C.D."/>
            <person name="Rohde M."/>
            <person name="Goker M."/>
            <person name="Woyke T."/>
            <person name="Bristow J."/>
            <person name="Eisen J.A."/>
            <person name="Markowitz V."/>
            <person name="Hugenholtz P."/>
            <person name="Kyrpides N.C."/>
            <person name="Klenk H.P."/>
        </authorList>
    </citation>
    <scope>NUCLEOTIDE SEQUENCE [LARGE SCALE GENOMIC DNA]</scope>
    <source>
        <strain evidence="3">ATCC 482 / DSM 20109 / BCRC 11376 / JCM 18109 / NBRC 3775 / NCIMB 8073 / NRS 134</strain>
    </source>
</reference>
<feature type="region of interest" description="Disordered" evidence="1">
    <location>
        <begin position="122"/>
        <end position="141"/>
    </location>
</feature>
<feature type="compositionally biased region" description="Low complexity" evidence="1">
    <location>
        <begin position="123"/>
        <end position="141"/>
    </location>
</feature>
<name>D5UIU5_CELFN</name>
<keyword evidence="3" id="KW-1185">Reference proteome</keyword>
<dbReference type="AlphaFoldDB" id="D5UIU5"/>
<accession>D5UIU5</accession>
<sequence length="157" mass="16054">MDDPVRHVLERLHDALEDVAHALLLDPVERAVVADDGAPAHLLAGARSIVTALDAVVATDARASAIVDAGDATLYAVHLAGGLAAVLVGPAAWNVALARRTADPLLGELLTDELAELVRRPARPTATAATPPGGTPGTGTRAQALRADAIRHVARGD</sequence>
<evidence type="ECO:0008006" key="4">
    <source>
        <dbReference type="Google" id="ProtNLM"/>
    </source>
</evidence>
<dbReference type="EMBL" id="CP001964">
    <property type="protein sequence ID" value="ADG75511.1"/>
    <property type="molecule type" value="Genomic_DNA"/>
</dbReference>
<organism evidence="2 3">
    <name type="scientific">Cellulomonas flavigena (strain ATCC 482 / DSM 20109 / BCRC 11376 / JCM 18109 / NBRC 3775 / NCIMB 8073 / NRS 134)</name>
    <dbReference type="NCBI Taxonomy" id="446466"/>
    <lineage>
        <taxon>Bacteria</taxon>
        <taxon>Bacillati</taxon>
        <taxon>Actinomycetota</taxon>
        <taxon>Actinomycetes</taxon>
        <taxon>Micrococcales</taxon>
        <taxon>Cellulomonadaceae</taxon>
        <taxon>Cellulomonas</taxon>
    </lineage>
</organism>
<dbReference type="Proteomes" id="UP000000849">
    <property type="component" value="Chromosome"/>
</dbReference>
<evidence type="ECO:0000256" key="1">
    <source>
        <dbReference type="SAM" id="MobiDB-lite"/>
    </source>
</evidence>
<dbReference type="KEGG" id="cfl:Cfla_2624"/>
<protein>
    <recommendedName>
        <fullName evidence="4">Roadblock/LC7 family protein</fullName>
    </recommendedName>
</protein>
<dbReference type="RefSeq" id="WP_013117844.1">
    <property type="nucleotide sequence ID" value="NC_014151.1"/>
</dbReference>
<dbReference type="OrthoDB" id="10009901at2"/>
<gene>
    <name evidence="2" type="ordered locus">Cfla_2624</name>
</gene>
<evidence type="ECO:0000313" key="2">
    <source>
        <dbReference type="EMBL" id="ADG75511.1"/>
    </source>
</evidence>
<dbReference type="HOGENOM" id="CLU_1674764_0_0_11"/>